<comment type="similarity">
    <text evidence="3">Belongs to the methyl-accepting chemotaxis (MCP) protein family.</text>
</comment>
<dbReference type="GO" id="GO:0016020">
    <property type="term" value="C:membrane"/>
    <property type="evidence" value="ECO:0007669"/>
    <property type="project" value="UniProtKB-SubCell"/>
</dbReference>
<dbReference type="CDD" id="cd06225">
    <property type="entry name" value="HAMP"/>
    <property type="match status" value="1"/>
</dbReference>
<feature type="domain" description="Methyl-accepting transducer" evidence="6">
    <location>
        <begin position="418"/>
        <end position="654"/>
    </location>
</feature>
<dbReference type="GO" id="GO:0007165">
    <property type="term" value="P:signal transduction"/>
    <property type="evidence" value="ECO:0007669"/>
    <property type="project" value="UniProtKB-KW"/>
</dbReference>
<dbReference type="STRING" id="243365.CV_0713"/>
<dbReference type="Gene3D" id="3.30.450.20">
    <property type="entry name" value="PAS domain"/>
    <property type="match status" value="1"/>
</dbReference>
<dbReference type="eggNOG" id="COG0840">
    <property type="taxonomic scope" value="Bacteria"/>
</dbReference>
<dbReference type="Proteomes" id="UP000001424">
    <property type="component" value="Chromosome"/>
</dbReference>
<dbReference type="KEGG" id="cvi:CV_0713"/>
<dbReference type="FunFam" id="1.10.287.950:FF:000001">
    <property type="entry name" value="Methyl-accepting chemotaxis sensory transducer"/>
    <property type="match status" value="1"/>
</dbReference>
<evidence type="ECO:0000256" key="4">
    <source>
        <dbReference type="PROSITE-ProRule" id="PRU00284"/>
    </source>
</evidence>
<evidence type="ECO:0000259" key="6">
    <source>
        <dbReference type="PROSITE" id="PS50111"/>
    </source>
</evidence>
<dbReference type="Pfam" id="PF00015">
    <property type="entry name" value="MCPsignal"/>
    <property type="match status" value="1"/>
</dbReference>
<name>Q7P055_CHRVO</name>
<protein>
    <submittedName>
        <fullName evidence="8">Probable methyl-accepting chemotaxis transducer</fullName>
    </submittedName>
</protein>
<feature type="domain" description="HAMP" evidence="7">
    <location>
        <begin position="359"/>
        <end position="413"/>
    </location>
</feature>
<dbReference type="SUPFAM" id="SSF58104">
    <property type="entry name" value="Methyl-accepting chemotaxis protein (MCP) signaling domain"/>
    <property type="match status" value="1"/>
</dbReference>
<dbReference type="PRINTS" id="PR00260">
    <property type="entry name" value="CHEMTRNSDUCR"/>
</dbReference>
<keyword evidence="2 4" id="KW-0807">Transducer</keyword>
<evidence type="ECO:0000256" key="5">
    <source>
        <dbReference type="SAM" id="Phobius"/>
    </source>
</evidence>
<dbReference type="CDD" id="cd11386">
    <property type="entry name" value="MCP_signal"/>
    <property type="match status" value="1"/>
</dbReference>
<organism evidence="8 9">
    <name type="scientific">Chromobacterium violaceum (strain ATCC 12472 / DSM 30191 / JCM 1249 / CCUG 213 / NBRC 12614 / NCIMB 9131 / NCTC 9757 / MK)</name>
    <dbReference type="NCBI Taxonomy" id="243365"/>
    <lineage>
        <taxon>Bacteria</taxon>
        <taxon>Pseudomonadati</taxon>
        <taxon>Pseudomonadota</taxon>
        <taxon>Betaproteobacteria</taxon>
        <taxon>Neisseriales</taxon>
        <taxon>Chromobacteriaceae</taxon>
        <taxon>Chromobacterium</taxon>
    </lineage>
</organism>
<dbReference type="PROSITE" id="PS50885">
    <property type="entry name" value="HAMP"/>
    <property type="match status" value="1"/>
</dbReference>
<keyword evidence="5" id="KW-1133">Transmembrane helix</keyword>
<keyword evidence="5" id="KW-0472">Membrane</keyword>
<sequence>MRRYAFQIETALDPAQHRRNPAGAACADVGSGGAGHFSSLPGKPASMFKNWSVKQKILVSVALILLIALAIAGTVSTRMFQSALTERLEQHELKATVEGIRNELDASIALPLSQTRQLAANTYLLDWTAAGEPESGVGPWQRYAKALMQTSGASIISWTSEATLNIYIDHGTVKADPKGNDKWLADFLASGRDSQFTLGSETGKQQVMMFVNVLANKGQAGHRAVAALGFDVTQMAERVRKMAVGERGQVYVVDASGQVRLHRDPAAMQKKTLLADLPGLSAIAPQLLNKSGFNLAHFDGPNGPTIAASSYMPNADWFVVVEMDANEVYGAVTRTIWWVAAVDAVVLLLSLLVIWRVSGFISRPLVQLRDAMRALSSGHGDLTMRLPADSRDETGQVAAAFNQFMEQLRGMFQQVREQSGQLHRSAGELARMTERLSAGSRHNADLSETTAATIEQLSVSVSHIAGNCHGTAEAVQQAGALSSQSAEAVGRVSVEIGSVAESMDEVKTVMEELERRSAQVGSIAGVIKDIADQTNLLALNAAIEAARAGEQGRGFAVVADEVRKLAERTSQATVEIDDMVGGMQQGSGQARERVAKTYGAVQGGVELAEEAQRQISEIQSSMQLVVRQAAEIRDAASEQSKATEDMARTAEQMSSQALQSDAEIGRAGQVVADLERLSQSLEGLVSRFKL</sequence>
<comment type="subcellular location">
    <subcellularLocation>
        <location evidence="1">Membrane</location>
    </subcellularLocation>
</comment>
<dbReference type="GO" id="GO:0006935">
    <property type="term" value="P:chemotaxis"/>
    <property type="evidence" value="ECO:0007669"/>
    <property type="project" value="InterPro"/>
</dbReference>
<dbReference type="InterPro" id="IPR004089">
    <property type="entry name" value="MCPsignal_dom"/>
</dbReference>
<accession>Q7P055</accession>
<dbReference type="PANTHER" id="PTHR32089:SF112">
    <property type="entry name" value="LYSOZYME-LIKE PROTEIN-RELATED"/>
    <property type="match status" value="1"/>
</dbReference>
<dbReference type="GO" id="GO:0004888">
    <property type="term" value="F:transmembrane signaling receptor activity"/>
    <property type="evidence" value="ECO:0007669"/>
    <property type="project" value="InterPro"/>
</dbReference>
<proteinExistence type="inferred from homology"/>
<dbReference type="SMART" id="SM00283">
    <property type="entry name" value="MA"/>
    <property type="match status" value="1"/>
</dbReference>
<dbReference type="SMART" id="SM00304">
    <property type="entry name" value="HAMP"/>
    <property type="match status" value="2"/>
</dbReference>
<dbReference type="Pfam" id="PF00672">
    <property type="entry name" value="HAMP"/>
    <property type="match status" value="1"/>
</dbReference>
<keyword evidence="5" id="KW-0812">Transmembrane</keyword>
<evidence type="ECO:0000256" key="1">
    <source>
        <dbReference type="ARBA" id="ARBA00004370"/>
    </source>
</evidence>
<dbReference type="PANTHER" id="PTHR32089">
    <property type="entry name" value="METHYL-ACCEPTING CHEMOTAXIS PROTEIN MCPB"/>
    <property type="match status" value="1"/>
</dbReference>
<dbReference type="CDD" id="cd12912">
    <property type="entry name" value="PDC2_MCP_like"/>
    <property type="match status" value="1"/>
</dbReference>
<evidence type="ECO:0000259" key="7">
    <source>
        <dbReference type="PROSITE" id="PS50885"/>
    </source>
</evidence>
<keyword evidence="9" id="KW-1185">Reference proteome</keyword>
<dbReference type="AlphaFoldDB" id="Q7P055"/>
<evidence type="ECO:0000256" key="3">
    <source>
        <dbReference type="ARBA" id="ARBA00029447"/>
    </source>
</evidence>
<feature type="transmembrane region" description="Helical" evidence="5">
    <location>
        <begin position="57"/>
        <end position="75"/>
    </location>
</feature>
<evidence type="ECO:0000256" key="2">
    <source>
        <dbReference type="ARBA" id="ARBA00023224"/>
    </source>
</evidence>
<reference evidence="8 9" key="1">
    <citation type="journal article" date="2003" name="Proc. Natl. Acad. Sci. U.S.A.">
        <title>The complete genome sequence of Chromobacterium violaceum reveals remarkable and exploitable bacterial adaptability.</title>
        <authorList>
            <person name="Vasconcelos A.T.R."/>
            <person name="de Almeida D.F."/>
            <person name="Almeida F.C."/>
            <person name="de Almeida L.G.P."/>
            <person name="de Almeida R."/>
            <person name="Goncalves J.A.A."/>
            <person name="Andrade E.M."/>
            <person name="Antonio R.V."/>
            <person name="Araripe J."/>
            <person name="de Araujo M.F.F."/>
            <person name="Filho S.A."/>
            <person name="Azevedo V."/>
            <person name="Batista A.J."/>
            <person name="Bataus L.A.M."/>
            <person name="Batista J.S."/>
            <person name="Belo A."/>
            <person name="vander Berg C."/>
            <person name="Blamey J."/>
            <person name="Bogo M."/>
            <person name="Bonato S."/>
            <person name="Bordignon J."/>
            <person name="Brito C.A."/>
            <person name="Brocchi M."/>
            <person name="Burity H.A."/>
            <person name="Camargo A.A."/>
            <person name="Cardoso D.D.P."/>
            <person name="Carneiro N.P."/>
            <person name="Carraro D.M."/>
            <person name="Carvalho C.M.B."/>
            <person name="Cascardo J.C.M."/>
            <person name="Cavada B.S."/>
            <person name="Chueire L.M.O."/>
            <person name="Pasa T.B.C."/>
            <person name="Duran N."/>
            <person name="Fagundes N."/>
            <person name="Falcao C.L."/>
            <person name="Fantinatti F."/>
            <person name="Farias I.P."/>
            <person name="Felipe M.S.S."/>
            <person name="Ferrari L.P."/>
            <person name="Ferro J.A."/>
            <person name="Ferro M.I.T."/>
            <person name="Franco G.R."/>
            <person name="Freitas N.S.A."/>
            <person name="Furlan L.R."/>
            <person name="Gazzinelli R.T."/>
            <person name="Gomes E.A."/>
            <person name="Goncalves P.R."/>
            <person name="Grangeiro T.B."/>
            <person name="Grattapaglia D."/>
            <person name="Grisard E.C."/>
            <person name="Guimaraes C.T."/>
            <person name="Hanna E.S."/>
            <person name="Hungria M."/>
            <person name="Jardim S.N."/>
            <person name="Laurino J."/>
            <person name="Leoi L.C.T."/>
            <person name="Fassarella L."/>
            <person name="Lima A."/>
            <person name="Loureiro M.F."/>
            <person name="Lyra M.C.P."/>
            <person name="Macedo M."/>
            <person name="Madeira H.M.F."/>
            <person name="Manfio G.P."/>
            <person name="Maranhao A.Q."/>
            <person name="Martins W.S."/>
            <person name="di Mauro S.M.Z."/>
            <person name="de Medeiros S.R.B."/>
            <person name="Meissner R.D.V."/>
            <person name="Menck C.F.M."/>
            <person name="Moreira M.A.M."/>
            <person name="Nascimento F.F."/>
            <person name="Nicolas M.F."/>
            <person name="Oliveira J.G."/>
            <person name="Oliveira S.C."/>
            <person name="Paixao R.F.C."/>
            <person name="Parente J.A."/>
            <person name="Pedrosa F.O."/>
            <person name="Pena S.J.D."/>
            <person name="Perreira J.O."/>
            <person name="Perreira M."/>
            <person name="Pinto L.S.R.C."/>
            <person name="Pinto L.S."/>
            <person name="Porto J.I.R."/>
            <person name="Potrich D.P."/>
            <person name="Neto C.E.R."/>
            <person name="Reis A.M.M."/>
            <person name="Rigo L.U."/>
            <person name="Rondinelli E."/>
            <person name="dos Santos E.B.P."/>
            <person name="Santos F.R."/>
            <person name="Schneider M.P.C."/>
            <person name="Seuanez H.N."/>
            <person name="Silva A.M.R."/>
            <person name="da Silva A.L.C."/>
            <person name="Silva D.W."/>
            <person name="Silva R."/>
            <person name="Simoes I.C."/>
            <person name="Simon D."/>
            <person name="Soares C.M.A."/>
            <person name="Soares R.B.A."/>
            <person name="Souza E.M."/>
            <person name="Souza K.R.L."/>
            <person name="Souza R.C."/>
            <person name="Steffens M.B.R."/>
            <person name="Steindel M."/>
            <person name="Teixeira S.R."/>
            <person name="Urmenyi T."/>
            <person name="Vettore A."/>
            <person name="Wassem R."/>
            <person name="Zaha A."/>
            <person name="Simpson A.J.G."/>
        </authorList>
    </citation>
    <scope>NUCLEOTIDE SEQUENCE [LARGE SCALE GENOMIC DNA]</scope>
    <source>
        <strain evidence="9">ATCC 12472 / DSM 30191 / JCM 1249 / NBRC 12614 / NCIMB 9131 / NCTC 9757</strain>
    </source>
</reference>
<dbReference type="EMBL" id="AE016825">
    <property type="protein sequence ID" value="AAQ58389.1"/>
    <property type="molecule type" value="Genomic_DNA"/>
</dbReference>
<evidence type="ECO:0000313" key="9">
    <source>
        <dbReference type="Proteomes" id="UP000001424"/>
    </source>
</evidence>
<gene>
    <name evidence="8" type="ordered locus">CV_0713</name>
</gene>
<dbReference type="InterPro" id="IPR004090">
    <property type="entry name" value="Chemotax_Me-accpt_rcpt"/>
</dbReference>
<dbReference type="PROSITE" id="PS50111">
    <property type="entry name" value="CHEMOTAXIS_TRANSDUC_2"/>
    <property type="match status" value="1"/>
</dbReference>
<dbReference type="InterPro" id="IPR003660">
    <property type="entry name" value="HAMP_dom"/>
</dbReference>
<dbReference type="HOGENOM" id="CLU_000445_107_19_4"/>
<dbReference type="Gene3D" id="1.10.287.950">
    <property type="entry name" value="Methyl-accepting chemotaxis protein"/>
    <property type="match status" value="1"/>
</dbReference>
<evidence type="ECO:0000313" key="8">
    <source>
        <dbReference type="EMBL" id="AAQ58389.1"/>
    </source>
</evidence>